<evidence type="ECO:0000256" key="2">
    <source>
        <dbReference type="ARBA" id="ARBA00023002"/>
    </source>
</evidence>
<accession>A0A4R7I4K7</accession>
<sequence>MTRYTQIKKLDGPEALRDHLDRIGIGLPVSDRVDPSGVLADSVTFTDGSAGEFTIPNRFAVLPMEGWDGTTDGAPTDLVRRRWSRFGSSGCGLVWGEATAVHPTGRANPNQLVLDERNAEAIAGLRSLLDPAQVSGLQLTHSGRWCRPVADPVPRPAQPHPVLDARQHLRGDEVMSDGELDELIEAYVAAAIRVADAGFDFVDVKCCHGYLLHELLGARDRSGRFGGDFEGRTRFFRTVVERIRAERPHLAVAVRLSAFDFVPFRRGADGVGEPEPSAGAPVPFGGTSDGTSIDLDEPNRFLDLVGELGIGLVSTTAGSPYTNPHIQRPAYFPPSDGYQPPEDPLVGVARQIAATAELRAAHPNLTFVGSGYSYLQDFLPHVADAVATVGGTDLIGLGRMILSYPDLAADVLQGRPMRRRAICRTFSDCTTAPRGGLVSGCYPLDDFYNEMPERIELAAIKRRLREQQR</sequence>
<evidence type="ECO:0000259" key="3">
    <source>
        <dbReference type="Pfam" id="PF00724"/>
    </source>
</evidence>
<dbReference type="InterPro" id="IPR001155">
    <property type="entry name" value="OxRdtase_FMN_N"/>
</dbReference>
<dbReference type="EMBL" id="SOAU01000001">
    <property type="protein sequence ID" value="TDT18240.1"/>
    <property type="molecule type" value="Genomic_DNA"/>
</dbReference>
<dbReference type="GO" id="GO:0016491">
    <property type="term" value="F:oxidoreductase activity"/>
    <property type="evidence" value="ECO:0007669"/>
    <property type="project" value="UniProtKB-KW"/>
</dbReference>
<keyword evidence="1" id="KW-0285">Flavoprotein</keyword>
<dbReference type="Proteomes" id="UP000294558">
    <property type="component" value="Unassembled WGS sequence"/>
</dbReference>
<dbReference type="AlphaFoldDB" id="A0A4R7I4K7"/>
<keyword evidence="2" id="KW-0560">Oxidoreductase</keyword>
<feature type="domain" description="NADH:flavin oxidoreductase/NADH oxidase N-terminal" evidence="3">
    <location>
        <begin position="51"/>
        <end position="262"/>
    </location>
</feature>
<dbReference type="Gene3D" id="3.20.20.70">
    <property type="entry name" value="Aldolase class I"/>
    <property type="match status" value="1"/>
</dbReference>
<protein>
    <submittedName>
        <fullName evidence="4">2,4-dienoyl-CoA reductase-like NADH-dependent reductase (Old Yellow Enzyme family)</fullName>
    </submittedName>
</protein>
<proteinExistence type="predicted"/>
<dbReference type="PANTHER" id="PTHR43656">
    <property type="entry name" value="BINDING OXIDOREDUCTASE, PUTATIVE (AFU_ORTHOLOGUE AFUA_2G08260)-RELATED"/>
    <property type="match status" value="1"/>
</dbReference>
<gene>
    <name evidence="4" type="ORF">BDK89_3858</name>
</gene>
<dbReference type="InterPro" id="IPR051799">
    <property type="entry name" value="NADH_flavin_oxidoreductase"/>
</dbReference>
<dbReference type="OrthoDB" id="3169239at2"/>
<dbReference type="Pfam" id="PF00724">
    <property type="entry name" value="Oxidored_FMN"/>
    <property type="match status" value="1"/>
</dbReference>
<dbReference type="RefSeq" id="WP_133870471.1">
    <property type="nucleotide sequence ID" value="NZ_SOAU01000001.1"/>
</dbReference>
<evidence type="ECO:0000313" key="4">
    <source>
        <dbReference type="EMBL" id="TDT18240.1"/>
    </source>
</evidence>
<dbReference type="PANTHER" id="PTHR43656:SF2">
    <property type="entry name" value="BINDING OXIDOREDUCTASE, PUTATIVE (AFU_ORTHOLOGUE AFUA_2G08260)-RELATED"/>
    <property type="match status" value="1"/>
</dbReference>
<evidence type="ECO:0000256" key="1">
    <source>
        <dbReference type="ARBA" id="ARBA00022630"/>
    </source>
</evidence>
<organism evidence="4 5">
    <name type="scientific">Ilumatobacter fluminis</name>
    <dbReference type="NCBI Taxonomy" id="467091"/>
    <lineage>
        <taxon>Bacteria</taxon>
        <taxon>Bacillati</taxon>
        <taxon>Actinomycetota</taxon>
        <taxon>Acidimicrobiia</taxon>
        <taxon>Acidimicrobiales</taxon>
        <taxon>Ilumatobacteraceae</taxon>
        <taxon>Ilumatobacter</taxon>
    </lineage>
</organism>
<dbReference type="InterPro" id="IPR013785">
    <property type="entry name" value="Aldolase_TIM"/>
</dbReference>
<evidence type="ECO:0000313" key="5">
    <source>
        <dbReference type="Proteomes" id="UP000294558"/>
    </source>
</evidence>
<name>A0A4R7I4K7_9ACTN</name>
<dbReference type="SUPFAM" id="SSF51395">
    <property type="entry name" value="FMN-linked oxidoreductases"/>
    <property type="match status" value="1"/>
</dbReference>
<comment type="caution">
    <text evidence="4">The sequence shown here is derived from an EMBL/GenBank/DDBJ whole genome shotgun (WGS) entry which is preliminary data.</text>
</comment>
<dbReference type="GO" id="GO:0010181">
    <property type="term" value="F:FMN binding"/>
    <property type="evidence" value="ECO:0007669"/>
    <property type="project" value="InterPro"/>
</dbReference>
<reference evidence="4 5" key="1">
    <citation type="submission" date="2019-03" db="EMBL/GenBank/DDBJ databases">
        <title>Sequencing the genomes of 1000 actinobacteria strains.</title>
        <authorList>
            <person name="Klenk H.-P."/>
        </authorList>
    </citation>
    <scope>NUCLEOTIDE SEQUENCE [LARGE SCALE GENOMIC DNA]</scope>
    <source>
        <strain evidence="4 5">DSM 18936</strain>
    </source>
</reference>
<keyword evidence="5" id="KW-1185">Reference proteome</keyword>